<name>A0AAW0T9Y2_SCYPA</name>
<dbReference type="InterPro" id="IPR032006">
    <property type="entry name" value="TMIE"/>
</dbReference>
<evidence type="ECO:0000256" key="2">
    <source>
        <dbReference type="SAM" id="MobiDB-lite"/>
    </source>
</evidence>
<dbReference type="Pfam" id="PF16038">
    <property type="entry name" value="TMIE"/>
    <property type="match status" value="1"/>
</dbReference>
<comment type="caution">
    <text evidence="3">The sequence shown here is derived from an EMBL/GenBank/DDBJ whole genome shotgun (WGS) entry which is preliminary data.</text>
</comment>
<feature type="region of interest" description="Disordered" evidence="2">
    <location>
        <begin position="304"/>
        <end position="343"/>
    </location>
</feature>
<dbReference type="AlphaFoldDB" id="A0AAW0T9Y2"/>
<gene>
    <name evidence="3" type="ORF">O3P69_009328</name>
</gene>
<feature type="region of interest" description="Disordered" evidence="2">
    <location>
        <begin position="349"/>
        <end position="368"/>
    </location>
</feature>
<feature type="compositionally biased region" description="Low complexity" evidence="2">
    <location>
        <begin position="222"/>
        <end position="232"/>
    </location>
</feature>
<feature type="region of interest" description="Disordered" evidence="2">
    <location>
        <begin position="449"/>
        <end position="468"/>
    </location>
</feature>
<feature type="coiled-coil region" evidence="1">
    <location>
        <begin position="76"/>
        <end position="107"/>
    </location>
</feature>
<sequence>MFPQEGCAPRPWEEEEVWGAFRRWHILALTSLAVLAITMVFCCACRCRVPRTKQEIEANHIRRNLAKKFHRQLKIIHNSEMDEMDLLKALERLREELRADSSSLAQSEAFSALSFTPTGTPTYRKGSELNLGLSLEELRLATAQQGSVTSLRGRSFSLFSWLLLSLLPSSFCLLLPPEGPDYPSNDLPSLQYLPHNTLVSYHHQGLLGDEEETRDPYVPQPSSSSSSSSSSSCTVDDLARYLNVDDLYYLIEVLSKVESVSVKEVLMRLAVKHGLYLKTIGIQEEEEEDSQPSLRSPLNLQELQFHSPSSSSSSSSPSTSSSSSFLHQQRRPPPPPPPPALHSSLWSEEAEEMYQPVPNEVPAVTPPPSHPPRALLVVVAGDGKETARSEVILGPHMALLDVLNQASFSYSLQYGPYAPNPLAVKVRPIPSDRCLGLLSVGSIMATPTRPFTPVSHPDTPHGEEYMGECMPPTRYRADRTSRRHYRTCAALTDWLTGLPNHAHLLNPAA</sequence>
<evidence type="ECO:0000313" key="3">
    <source>
        <dbReference type="EMBL" id="KAK8384445.1"/>
    </source>
</evidence>
<feature type="compositionally biased region" description="Low complexity" evidence="2">
    <location>
        <begin position="307"/>
        <end position="324"/>
    </location>
</feature>
<dbReference type="PANTHER" id="PTHR28635:SF1">
    <property type="entry name" value="TRANSMEMBRANE INNER EAR EXPRESSED PROTEIN"/>
    <property type="match status" value="1"/>
</dbReference>
<feature type="compositionally biased region" description="Pro residues" evidence="2">
    <location>
        <begin position="331"/>
        <end position="340"/>
    </location>
</feature>
<dbReference type="Proteomes" id="UP001487740">
    <property type="component" value="Unassembled WGS sequence"/>
</dbReference>
<keyword evidence="1" id="KW-0175">Coiled coil</keyword>
<proteinExistence type="predicted"/>
<accession>A0AAW0T9Y2</accession>
<evidence type="ECO:0000313" key="4">
    <source>
        <dbReference type="Proteomes" id="UP001487740"/>
    </source>
</evidence>
<dbReference type="EMBL" id="JARAKH010000035">
    <property type="protein sequence ID" value="KAK8384445.1"/>
    <property type="molecule type" value="Genomic_DNA"/>
</dbReference>
<evidence type="ECO:0000256" key="1">
    <source>
        <dbReference type="SAM" id="Coils"/>
    </source>
</evidence>
<protein>
    <submittedName>
        <fullName evidence="3">Uncharacterized protein</fullName>
    </submittedName>
</protein>
<reference evidence="3 4" key="1">
    <citation type="submission" date="2023-03" db="EMBL/GenBank/DDBJ databases">
        <title>High-quality genome of Scylla paramamosain provides insights in environmental adaptation.</title>
        <authorList>
            <person name="Zhang L."/>
        </authorList>
    </citation>
    <scope>NUCLEOTIDE SEQUENCE [LARGE SCALE GENOMIC DNA]</scope>
    <source>
        <strain evidence="3">LZ_2023a</strain>
        <tissue evidence="3">Muscle</tissue>
    </source>
</reference>
<dbReference type="PANTHER" id="PTHR28635">
    <property type="entry name" value="TRANSMEMBRANE INNER EAR EXPRESSED PROTEIN"/>
    <property type="match status" value="1"/>
</dbReference>
<feature type="region of interest" description="Disordered" evidence="2">
    <location>
        <begin position="205"/>
        <end position="233"/>
    </location>
</feature>
<organism evidence="3 4">
    <name type="scientific">Scylla paramamosain</name>
    <name type="common">Mud crab</name>
    <dbReference type="NCBI Taxonomy" id="85552"/>
    <lineage>
        <taxon>Eukaryota</taxon>
        <taxon>Metazoa</taxon>
        <taxon>Ecdysozoa</taxon>
        <taxon>Arthropoda</taxon>
        <taxon>Crustacea</taxon>
        <taxon>Multicrustacea</taxon>
        <taxon>Malacostraca</taxon>
        <taxon>Eumalacostraca</taxon>
        <taxon>Eucarida</taxon>
        <taxon>Decapoda</taxon>
        <taxon>Pleocyemata</taxon>
        <taxon>Brachyura</taxon>
        <taxon>Eubrachyura</taxon>
        <taxon>Portunoidea</taxon>
        <taxon>Portunidae</taxon>
        <taxon>Portuninae</taxon>
        <taxon>Scylla</taxon>
    </lineage>
</organism>
<keyword evidence="4" id="KW-1185">Reference proteome</keyword>